<dbReference type="Gene3D" id="2.10.70.100">
    <property type="match status" value="1"/>
</dbReference>
<evidence type="ECO:0000256" key="2">
    <source>
        <dbReference type="ARBA" id="ARBA00022777"/>
    </source>
</evidence>
<gene>
    <name evidence="8" type="ORF">dnl_46960</name>
</gene>
<dbReference type="AlphaFoldDB" id="A0A975BBI8"/>
<reference evidence="8" key="1">
    <citation type="journal article" date="2021" name="Microb. Physiol.">
        <title>Proteogenomic Insights into the Physiology of Marine, Sulfate-Reducing, Filamentous Desulfonema limicola and Desulfonema magnum.</title>
        <authorList>
            <person name="Schnaars V."/>
            <person name="Wohlbrand L."/>
            <person name="Scheve S."/>
            <person name="Hinrichs C."/>
            <person name="Reinhardt R."/>
            <person name="Rabus R."/>
        </authorList>
    </citation>
    <scope>NUCLEOTIDE SEQUENCE</scope>
    <source>
        <strain evidence="8">5ac10</strain>
    </source>
</reference>
<keyword evidence="9" id="KW-1185">Reference proteome</keyword>
<dbReference type="EMBL" id="CP061799">
    <property type="protein sequence ID" value="QTA82322.1"/>
    <property type="molecule type" value="Genomic_DNA"/>
</dbReference>
<dbReference type="InterPro" id="IPR035919">
    <property type="entry name" value="EAL_sf"/>
</dbReference>
<dbReference type="InterPro" id="IPR000014">
    <property type="entry name" value="PAS"/>
</dbReference>
<dbReference type="CDD" id="cd01948">
    <property type="entry name" value="EAL"/>
    <property type="match status" value="1"/>
</dbReference>
<dbReference type="PROSITE" id="PS50887">
    <property type="entry name" value="GGDEF"/>
    <property type="match status" value="1"/>
</dbReference>
<dbReference type="Gene3D" id="3.30.450.20">
    <property type="entry name" value="PAS domain"/>
    <property type="match status" value="1"/>
</dbReference>
<feature type="modified residue" description="4-aspartylphosphate" evidence="3">
    <location>
        <position position="55"/>
    </location>
</feature>
<dbReference type="GO" id="GO:0000160">
    <property type="term" value="P:phosphorelay signal transduction system"/>
    <property type="evidence" value="ECO:0007669"/>
    <property type="project" value="InterPro"/>
</dbReference>
<dbReference type="CDD" id="cd17574">
    <property type="entry name" value="REC_OmpR"/>
    <property type="match status" value="1"/>
</dbReference>
<dbReference type="Proteomes" id="UP000663720">
    <property type="component" value="Chromosome"/>
</dbReference>
<evidence type="ECO:0000259" key="7">
    <source>
        <dbReference type="PROSITE" id="PS50887"/>
    </source>
</evidence>
<evidence type="ECO:0000259" key="4">
    <source>
        <dbReference type="PROSITE" id="PS50110"/>
    </source>
</evidence>
<dbReference type="PROSITE" id="PS50113">
    <property type="entry name" value="PAC"/>
    <property type="match status" value="1"/>
</dbReference>
<dbReference type="SMART" id="SM00052">
    <property type="entry name" value="EAL"/>
    <property type="match status" value="1"/>
</dbReference>
<dbReference type="KEGG" id="dli:dnl_46960"/>
<dbReference type="Gene3D" id="3.20.20.450">
    <property type="entry name" value="EAL domain"/>
    <property type="match status" value="1"/>
</dbReference>
<feature type="domain" description="PAC" evidence="5">
    <location>
        <begin position="208"/>
        <end position="260"/>
    </location>
</feature>
<keyword evidence="3" id="KW-0597">Phosphoprotein</keyword>
<dbReference type="InterPro" id="IPR013655">
    <property type="entry name" value="PAS_fold_3"/>
</dbReference>
<evidence type="ECO:0000313" key="8">
    <source>
        <dbReference type="EMBL" id="QTA82322.1"/>
    </source>
</evidence>
<proteinExistence type="predicted"/>
<dbReference type="InterPro" id="IPR052155">
    <property type="entry name" value="Biofilm_reg_signaling"/>
</dbReference>
<dbReference type="InterPro" id="IPR001789">
    <property type="entry name" value="Sig_transdc_resp-reg_receiver"/>
</dbReference>
<dbReference type="Gene3D" id="3.40.50.2300">
    <property type="match status" value="1"/>
</dbReference>
<dbReference type="SUPFAM" id="SSF52172">
    <property type="entry name" value="CheY-like"/>
    <property type="match status" value="1"/>
</dbReference>
<dbReference type="InterPro" id="IPR029016">
    <property type="entry name" value="GAF-like_dom_sf"/>
</dbReference>
<dbReference type="CDD" id="cd00130">
    <property type="entry name" value="PAS"/>
    <property type="match status" value="1"/>
</dbReference>
<dbReference type="Gene3D" id="3.30.450.40">
    <property type="match status" value="1"/>
</dbReference>
<dbReference type="InterPro" id="IPR043128">
    <property type="entry name" value="Rev_trsase/Diguanyl_cyclase"/>
</dbReference>
<dbReference type="SMART" id="SM00065">
    <property type="entry name" value="GAF"/>
    <property type="match status" value="1"/>
</dbReference>
<dbReference type="InterPro" id="IPR001610">
    <property type="entry name" value="PAC"/>
</dbReference>
<dbReference type="SMART" id="SM00267">
    <property type="entry name" value="GGDEF"/>
    <property type="match status" value="1"/>
</dbReference>
<dbReference type="SUPFAM" id="SSF55781">
    <property type="entry name" value="GAF domain-like"/>
    <property type="match status" value="1"/>
</dbReference>
<feature type="domain" description="GGDEF" evidence="7">
    <location>
        <begin position="457"/>
        <end position="590"/>
    </location>
</feature>
<dbReference type="InterPro" id="IPR000160">
    <property type="entry name" value="GGDEF_dom"/>
</dbReference>
<dbReference type="InterPro" id="IPR012226">
    <property type="entry name" value="Diguanyl_cyclase/Pdiesterase"/>
</dbReference>
<evidence type="ECO:0000259" key="5">
    <source>
        <dbReference type="PROSITE" id="PS50113"/>
    </source>
</evidence>
<dbReference type="Pfam" id="PF00072">
    <property type="entry name" value="Response_reg"/>
    <property type="match status" value="1"/>
</dbReference>
<dbReference type="PIRSF" id="PIRSF005925">
    <property type="entry name" value="Dos"/>
    <property type="match status" value="1"/>
</dbReference>
<sequence length="852" mass="96371">MNKKPIALIADDDFTIRLLACEALEQADFEVKEAEDGKQALEIFKQVQPEIVLLDVKMPFLSGFEVCKAIRQYPNGKNLPILMVTGADDIESIRSAYDAGATDFMTKPINWLILVQRVRYMLRASRNVEKLRKSEAILATAQKIARMGSWEMDIKSNEFRCSEEICRIYGLNHCNIKKYEDLFESMKDDDRKEIIKKYQQLIHQAVPFQIDHQIFLPDGNERIVNQQASASVDENGHIQQLIGTIQDITERKLAESLETDKNRVLEMIIRNKNLSDIMKELVTIIETQEPEAFCSIYLIKENRFYLQAGSLMAEPFFQAMDAQPVHPETGGSPSIAAYTGDMVIISDIKNSNLWKKKRDAALNHGIRACCSLPVISGQGQILGVISAFYRKICHPDNSVVKLLEVLAKLASVAIERRILSEKLEHQARHDVLTGLPNRAAISEYLNQALIQASKTSEKVAVFFIDLDRFKHINDSLGHPVGDGLLKEVTERLKTCIHENSIMGRMGGDEFMHVLKGIKNQENITKAALKILELVAPPFKVKDQNLYLGASIGISIYPDDGTDAMSLQKNSDTAMFYAKNKGGNRFQFFSQEMNMAAIERLEIENELRKAVEQGDFELHYQPKYNLKDNSLAGFEALLRWNHHSRGRVPPVKFIPVAEESELIIPIGTWVLREACRQNSEWEKAGFGAFKIAVNVSVVQFLQKDFIEIVETALKQYNLPPQRLELEVTESVVISDLSIVSESLSKLQSMGIITTIDDFGTGYSSMSYLNQLPINCLKIDRSFIVKLSGEKDIVDRGKMMVHTIVKLAHDLNFTVVAEGIEEHEHLEFLKEIECDIGQGYYFSVPLSAKEVEKM</sequence>
<keyword evidence="1" id="KW-0808">Transferase</keyword>
<dbReference type="PROSITE" id="PS50110">
    <property type="entry name" value="RESPONSE_REGULATORY"/>
    <property type="match status" value="1"/>
</dbReference>
<dbReference type="Pfam" id="PF00990">
    <property type="entry name" value="GGDEF"/>
    <property type="match status" value="1"/>
</dbReference>
<dbReference type="PROSITE" id="PS50883">
    <property type="entry name" value="EAL"/>
    <property type="match status" value="1"/>
</dbReference>
<dbReference type="PANTHER" id="PTHR44757">
    <property type="entry name" value="DIGUANYLATE CYCLASE DGCP"/>
    <property type="match status" value="1"/>
</dbReference>
<dbReference type="NCBIfam" id="TIGR00254">
    <property type="entry name" value="GGDEF"/>
    <property type="match status" value="1"/>
</dbReference>
<dbReference type="NCBIfam" id="TIGR00229">
    <property type="entry name" value="sensory_box"/>
    <property type="match status" value="1"/>
</dbReference>
<dbReference type="Pfam" id="PF00563">
    <property type="entry name" value="EAL"/>
    <property type="match status" value="1"/>
</dbReference>
<evidence type="ECO:0000259" key="6">
    <source>
        <dbReference type="PROSITE" id="PS50883"/>
    </source>
</evidence>
<dbReference type="InterPro" id="IPR003018">
    <property type="entry name" value="GAF"/>
</dbReference>
<dbReference type="SMART" id="SM00448">
    <property type="entry name" value="REC"/>
    <property type="match status" value="1"/>
</dbReference>
<dbReference type="SUPFAM" id="SSF55785">
    <property type="entry name" value="PYP-like sensor domain (PAS domain)"/>
    <property type="match status" value="1"/>
</dbReference>
<dbReference type="CDD" id="cd01949">
    <property type="entry name" value="GGDEF"/>
    <property type="match status" value="1"/>
</dbReference>
<dbReference type="Pfam" id="PF08447">
    <property type="entry name" value="PAS_3"/>
    <property type="match status" value="1"/>
</dbReference>
<evidence type="ECO:0000313" key="9">
    <source>
        <dbReference type="Proteomes" id="UP000663720"/>
    </source>
</evidence>
<evidence type="ECO:0000256" key="3">
    <source>
        <dbReference type="PROSITE-ProRule" id="PRU00169"/>
    </source>
</evidence>
<dbReference type="Gene3D" id="3.30.70.270">
    <property type="match status" value="1"/>
</dbReference>
<dbReference type="SMART" id="SM00086">
    <property type="entry name" value="PAC"/>
    <property type="match status" value="1"/>
</dbReference>
<evidence type="ECO:0000256" key="1">
    <source>
        <dbReference type="ARBA" id="ARBA00022679"/>
    </source>
</evidence>
<organism evidence="8 9">
    <name type="scientific">Desulfonema limicola</name>
    <dbReference type="NCBI Taxonomy" id="45656"/>
    <lineage>
        <taxon>Bacteria</taxon>
        <taxon>Pseudomonadati</taxon>
        <taxon>Thermodesulfobacteriota</taxon>
        <taxon>Desulfobacteria</taxon>
        <taxon>Desulfobacterales</taxon>
        <taxon>Desulfococcaceae</taxon>
        <taxon>Desulfonema</taxon>
    </lineage>
</organism>
<dbReference type="PANTHER" id="PTHR44757:SF2">
    <property type="entry name" value="BIOFILM ARCHITECTURE MAINTENANCE PROTEIN MBAA"/>
    <property type="match status" value="1"/>
</dbReference>
<dbReference type="InterPro" id="IPR000700">
    <property type="entry name" value="PAS-assoc_C"/>
</dbReference>
<name>A0A975BBI8_9BACT</name>
<dbReference type="InterPro" id="IPR011006">
    <property type="entry name" value="CheY-like_superfamily"/>
</dbReference>
<dbReference type="Pfam" id="PF13185">
    <property type="entry name" value="GAF_2"/>
    <property type="match status" value="1"/>
</dbReference>
<dbReference type="GO" id="GO:0016301">
    <property type="term" value="F:kinase activity"/>
    <property type="evidence" value="ECO:0007669"/>
    <property type="project" value="UniProtKB-KW"/>
</dbReference>
<dbReference type="InterPro" id="IPR001633">
    <property type="entry name" value="EAL_dom"/>
</dbReference>
<dbReference type="SUPFAM" id="SSF141868">
    <property type="entry name" value="EAL domain-like"/>
    <property type="match status" value="1"/>
</dbReference>
<keyword evidence="2" id="KW-0418">Kinase</keyword>
<feature type="domain" description="Response regulatory" evidence="4">
    <location>
        <begin position="6"/>
        <end position="122"/>
    </location>
</feature>
<feature type="domain" description="EAL" evidence="6">
    <location>
        <begin position="599"/>
        <end position="852"/>
    </location>
</feature>
<dbReference type="InterPro" id="IPR029787">
    <property type="entry name" value="Nucleotide_cyclase"/>
</dbReference>
<dbReference type="SUPFAM" id="SSF55073">
    <property type="entry name" value="Nucleotide cyclase"/>
    <property type="match status" value="1"/>
</dbReference>
<dbReference type="RefSeq" id="WP_207688266.1">
    <property type="nucleotide sequence ID" value="NZ_CP061799.1"/>
</dbReference>
<protein>
    <submittedName>
        <fullName evidence="8">Two component system response regulator, PAS and GAF and GGDEF and EAL domain-containing</fullName>
    </submittedName>
</protein>
<dbReference type="InterPro" id="IPR035965">
    <property type="entry name" value="PAS-like_dom_sf"/>
</dbReference>
<accession>A0A975BBI8</accession>